<dbReference type="SUPFAM" id="SSF51126">
    <property type="entry name" value="Pectin lyase-like"/>
    <property type="match status" value="1"/>
</dbReference>
<feature type="region of interest" description="Disordered" evidence="1">
    <location>
        <begin position="123"/>
        <end position="143"/>
    </location>
</feature>
<proteinExistence type="predicted"/>
<sequence>MLPDDKPDREAEATDLETTKRAFMKLLGAASAGAGLSGASAATGDGVIAALDAADSGTVRNVYAQPTRDQLPDLSAEQTPAVGITDQGVYGYDSSADRWEQFTDEPIQNLRDTDAALGRVDRPLQTTGPRTIHVAPDGSDDAAGTEADPLATVQEAFNRTPVFIHHDWTIDLADGEYLTGKDDFATRTGLHLVWSKDNFTLLGNPDNPENVTINALNAKFAGGKHNNCKFRGFSVRYLTQFAGRAWVRDCRFLGKSYRESGVSALSGKNGSVDIGRSQIGNREDPPEYAITHSLYDNYLLKACEVYAKNYVVNNSYSKQARVQIAGNTTWESSYGLGDPGSATLMVYDETIYVGGFTTVADDFNDDLLTGRITMNGGGHGGYRPEWSSSESAHARGGELVLPAGDDASAAVPSPVGIGTWAFDVAVGSETGRGPPDHANPDGQKGKGKKGNPTTGSAQVYFQYTAEGADYYRLRVDHDGTLALQKSEAGAPPTTVASGAIPDGRMAGRVVIGRTAEGKTTVSVDGEEVLSGTDTFQPMASDEQAVKFENGFDATVRVDNLRVEQG</sequence>
<evidence type="ECO:0000313" key="3">
    <source>
        <dbReference type="Proteomes" id="UP000451471"/>
    </source>
</evidence>
<evidence type="ECO:0000256" key="1">
    <source>
        <dbReference type="SAM" id="MobiDB-lite"/>
    </source>
</evidence>
<organism evidence="2 3">
    <name type="scientific">Halomarina oriensis</name>
    <dbReference type="NCBI Taxonomy" id="671145"/>
    <lineage>
        <taxon>Archaea</taxon>
        <taxon>Methanobacteriati</taxon>
        <taxon>Methanobacteriota</taxon>
        <taxon>Stenosarchaea group</taxon>
        <taxon>Halobacteria</taxon>
        <taxon>Halobacteriales</taxon>
        <taxon>Natronomonadaceae</taxon>
        <taxon>Halomarina</taxon>
    </lineage>
</organism>
<dbReference type="AlphaFoldDB" id="A0A6B0GGZ7"/>
<feature type="region of interest" description="Disordered" evidence="1">
    <location>
        <begin position="426"/>
        <end position="455"/>
    </location>
</feature>
<dbReference type="RefSeq" id="WP_158203561.1">
    <property type="nucleotide sequence ID" value="NZ_WSZK01000011.1"/>
</dbReference>
<keyword evidence="3" id="KW-1185">Reference proteome</keyword>
<evidence type="ECO:0000313" key="2">
    <source>
        <dbReference type="EMBL" id="MWG33840.1"/>
    </source>
</evidence>
<dbReference type="Proteomes" id="UP000451471">
    <property type="component" value="Unassembled WGS sequence"/>
</dbReference>
<protein>
    <submittedName>
        <fullName evidence="2">Uncharacterized protein</fullName>
    </submittedName>
</protein>
<dbReference type="InterPro" id="IPR012334">
    <property type="entry name" value="Pectin_lyas_fold"/>
</dbReference>
<dbReference type="InterPro" id="IPR006311">
    <property type="entry name" value="TAT_signal"/>
</dbReference>
<accession>A0A6B0GGZ7</accession>
<comment type="caution">
    <text evidence="2">The sequence shown here is derived from an EMBL/GenBank/DDBJ whole genome shotgun (WGS) entry which is preliminary data.</text>
</comment>
<gene>
    <name evidence="2" type="ORF">GQS65_04915</name>
</gene>
<name>A0A6B0GGZ7_9EURY</name>
<dbReference type="PROSITE" id="PS51318">
    <property type="entry name" value="TAT"/>
    <property type="match status" value="1"/>
</dbReference>
<reference evidence="2 3" key="1">
    <citation type="submission" date="2019-12" db="EMBL/GenBank/DDBJ databases">
        <title>Halocatena pleomorpha gen. nov. sp. nov., an extremely halophilic archaeon of family Halobacteriaceae isolated from saltpan soil.</title>
        <authorList>
            <person name="Pal Y."/>
            <person name="Verma A."/>
            <person name="Krishnamurthi S."/>
            <person name="Kumar P."/>
        </authorList>
    </citation>
    <scope>NUCLEOTIDE SEQUENCE [LARGE SCALE GENOMIC DNA]</scope>
    <source>
        <strain evidence="2 3">JCM 16495</strain>
    </source>
</reference>
<dbReference type="InterPro" id="IPR011050">
    <property type="entry name" value="Pectin_lyase_fold/virulence"/>
</dbReference>
<dbReference type="EMBL" id="WSZK01000011">
    <property type="protein sequence ID" value="MWG33840.1"/>
    <property type="molecule type" value="Genomic_DNA"/>
</dbReference>
<dbReference type="Gene3D" id="2.160.20.10">
    <property type="entry name" value="Single-stranded right-handed beta-helix, Pectin lyase-like"/>
    <property type="match status" value="1"/>
</dbReference>
<dbReference type="OrthoDB" id="210591at2157"/>